<evidence type="ECO:0000313" key="2">
    <source>
        <dbReference type="Proteomes" id="UP000184330"/>
    </source>
</evidence>
<dbReference type="STRING" id="576137.A0A1L7X1P9"/>
<dbReference type="EMBL" id="FJOG01000013">
    <property type="protein sequence ID" value="CZR58932.1"/>
    <property type="molecule type" value="Genomic_DNA"/>
</dbReference>
<dbReference type="SUPFAM" id="SSF53335">
    <property type="entry name" value="S-adenosyl-L-methionine-dependent methyltransferases"/>
    <property type="match status" value="1"/>
</dbReference>
<dbReference type="GO" id="GO:0032259">
    <property type="term" value="P:methylation"/>
    <property type="evidence" value="ECO:0007669"/>
    <property type="project" value="UniProtKB-KW"/>
</dbReference>
<name>A0A1L7X1P9_9HELO</name>
<keyword evidence="1" id="KW-0808">Transferase</keyword>
<dbReference type="Pfam" id="PF13489">
    <property type="entry name" value="Methyltransf_23"/>
    <property type="match status" value="1"/>
</dbReference>
<dbReference type="InterPro" id="IPR029063">
    <property type="entry name" value="SAM-dependent_MTases_sf"/>
</dbReference>
<dbReference type="CDD" id="cd02440">
    <property type="entry name" value="AdoMet_MTases"/>
    <property type="match status" value="1"/>
</dbReference>
<keyword evidence="1" id="KW-0489">Methyltransferase</keyword>
<dbReference type="Proteomes" id="UP000184330">
    <property type="component" value="Unassembled WGS sequence"/>
</dbReference>
<sequence>MTRSMNDAPAGSSSEDSLPTKIAAVPLVLDDDLMIDVDNEAYENIDIEEELVRSRVNAARTLFHQPRGDNDTVHSNSTRSLYDTDVEYRMINGRRYCGDYYMPNDDDEQTRMQILHEVYKALLSKRLTTVPLSSPTKILDVGTGTGDWAIAMGEQWPECEVVGTDIAKIQPSAVPLNVFFEIDDAEEEYGWTWPDDEFDLVHFRHMAGAFSSWSDIYKEAHRSLKPGGWIEVLDFDNHDRTLLSFFAEDSEVSTWLRTINECSQTSGRPRGAAHLEPEVLAGAGFVDINVTEKVIPMGIWPDNKEDKLLGRHFLVAQLCGIESLCLRPFTEQMGWGVEKIRTLCGQVTDAVRTVSMDPNSKGLGFTVRILTGRKPGGPDMAEGDAESVLTATVNGTNGMNGGTTTNGNSTH</sequence>
<accession>A0A1L7X1P9</accession>
<protein>
    <submittedName>
        <fullName evidence="1">Related to methyltransferase</fullName>
    </submittedName>
</protein>
<dbReference type="PANTHER" id="PTHR43591">
    <property type="entry name" value="METHYLTRANSFERASE"/>
    <property type="match status" value="1"/>
</dbReference>
<organism evidence="1 2">
    <name type="scientific">Phialocephala subalpina</name>
    <dbReference type="NCBI Taxonomy" id="576137"/>
    <lineage>
        <taxon>Eukaryota</taxon>
        <taxon>Fungi</taxon>
        <taxon>Dikarya</taxon>
        <taxon>Ascomycota</taxon>
        <taxon>Pezizomycotina</taxon>
        <taxon>Leotiomycetes</taxon>
        <taxon>Helotiales</taxon>
        <taxon>Mollisiaceae</taxon>
        <taxon>Phialocephala</taxon>
        <taxon>Phialocephala fortinii species complex</taxon>
    </lineage>
</organism>
<gene>
    <name evidence="1" type="ORF">PAC_08824</name>
</gene>
<dbReference type="GO" id="GO:0008168">
    <property type="term" value="F:methyltransferase activity"/>
    <property type="evidence" value="ECO:0007669"/>
    <property type="project" value="UniProtKB-KW"/>
</dbReference>
<evidence type="ECO:0000313" key="1">
    <source>
        <dbReference type="EMBL" id="CZR58932.1"/>
    </source>
</evidence>
<proteinExistence type="predicted"/>
<dbReference type="PANTHER" id="PTHR43591:SF105">
    <property type="entry name" value="METHYLTRANSFERASE DOMAIN-CONTAINING PROTEIN-RELATED"/>
    <property type="match status" value="1"/>
</dbReference>
<dbReference type="AlphaFoldDB" id="A0A1L7X1P9"/>
<dbReference type="Gene3D" id="3.40.50.150">
    <property type="entry name" value="Vaccinia Virus protein VP39"/>
    <property type="match status" value="1"/>
</dbReference>
<keyword evidence="2" id="KW-1185">Reference proteome</keyword>
<reference evidence="1 2" key="1">
    <citation type="submission" date="2016-03" db="EMBL/GenBank/DDBJ databases">
        <authorList>
            <person name="Ploux O."/>
        </authorList>
    </citation>
    <scope>NUCLEOTIDE SEQUENCE [LARGE SCALE GENOMIC DNA]</scope>
    <source>
        <strain evidence="1 2">UAMH 11012</strain>
    </source>
</reference>
<dbReference type="OrthoDB" id="2013972at2759"/>